<keyword evidence="3" id="KW-1185">Reference proteome</keyword>
<protein>
    <recommendedName>
        <fullName evidence="4">Membrane protein YjdF</fullName>
    </recommendedName>
</protein>
<dbReference type="Pfam" id="PF09997">
    <property type="entry name" value="DUF2238"/>
    <property type="match status" value="1"/>
</dbReference>
<feature type="transmembrane region" description="Helical" evidence="1">
    <location>
        <begin position="97"/>
        <end position="119"/>
    </location>
</feature>
<feature type="transmembrane region" description="Helical" evidence="1">
    <location>
        <begin position="36"/>
        <end position="56"/>
    </location>
</feature>
<dbReference type="EMBL" id="SOQX01000002">
    <property type="protein sequence ID" value="TDY02599.1"/>
    <property type="molecule type" value="Genomic_DNA"/>
</dbReference>
<feature type="transmembrane region" description="Helical" evidence="1">
    <location>
        <begin position="12"/>
        <end position="30"/>
    </location>
</feature>
<gene>
    <name evidence="2" type="ORF">EDC23_0974</name>
</gene>
<feature type="transmembrane region" description="Helical" evidence="1">
    <location>
        <begin position="68"/>
        <end position="85"/>
    </location>
</feature>
<evidence type="ECO:0000313" key="3">
    <source>
        <dbReference type="Proteomes" id="UP000294914"/>
    </source>
</evidence>
<keyword evidence="1" id="KW-0472">Membrane</keyword>
<accession>A0A4R8IXS7</accession>
<evidence type="ECO:0008006" key="4">
    <source>
        <dbReference type="Google" id="ProtNLM"/>
    </source>
</evidence>
<feature type="transmembrane region" description="Helical" evidence="1">
    <location>
        <begin position="131"/>
        <end position="151"/>
    </location>
</feature>
<proteinExistence type="predicted"/>
<keyword evidence="1" id="KW-0812">Transmembrane</keyword>
<keyword evidence="1" id="KW-1133">Transmembrane helix</keyword>
<dbReference type="InterPro" id="IPR014509">
    <property type="entry name" value="YjdF-like"/>
</dbReference>
<organism evidence="2 3">
    <name type="scientific">Thiohalophilus thiocyanatoxydans</name>
    <dbReference type="NCBI Taxonomy" id="381308"/>
    <lineage>
        <taxon>Bacteria</taxon>
        <taxon>Pseudomonadati</taxon>
        <taxon>Pseudomonadota</taxon>
        <taxon>Gammaproteobacteria</taxon>
        <taxon>Thiohalomonadales</taxon>
        <taxon>Thiohalophilaceae</taxon>
        <taxon>Thiohalophilus</taxon>
    </lineage>
</organism>
<evidence type="ECO:0000256" key="1">
    <source>
        <dbReference type="SAM" id="Phobius"/>
    </source>
</evidence>
<sequence>MQPLGSQRATRIYRRTVIVLQLIMAVELVLTLYNGLWINAFLVAAIIGITLSPAMLGRHFRVTVPAEFQLLAVLFVFASLFLGEIRRYYDRLWWWDIALHTSSGLLLGLLGFLLIYVLNQNRRIDLHLRPGFMALFAFLFAVTVGALWEIFEFSMDHFVGTNMQKPMLGDDTGLTDTMWDLIVDTLGALLISVFGWWYMKRGERSFIVDWIGKFTERNPRLFRQN</sequence>
<dbReference type="AlphaFoldDB" id="A0A4R8IXS7"/>
<comment type="caution">
    <text evidence="2">The sequence shown here is derived from an EMBL/GenBank/DDBJ whole genome shotgun (WGS) entry which is preliminary data.</text>
</comment>
<feature type="transmembrane region" description="Helical" evidence="1">
    <location>
        <begin position="177"/>
        <end position="198"/>
    </location>
</feature>
<name>A0A4R8IXS7_9GAMM</name>
<evidence type="ECO:0000313" key="2">
    <source>
        <dbReference type="EMBL" id="TDY02599.1"/>
    </source>
</evidence>
<reference evidence="2 3" key="1">
    <citation type="submission" date="2019-03" db="EMBL/GenBank/DDBJ databases">
        <title>Genomic Encyclopedia of Type Strains, Phase IV (KMG-IV): sequencing the most valuable type-strain genomes for metagenomic binning, comparative biology and taxonomic classification.</title>
        <authorList>
            <person name="Goeker M."/>
        </authorList>
    </citation>
    <scope>NUCLEOTIDE SEQUENCE [LARGE SCALE GENOMIC DNA]</scope>
    <source>
        <strain evidence="2 3">DSM 16326</strain>
    </source>
</reference>
<dbReference type="Proteomes" id="UP000294914">
    <property type="component" value="Unassembled WGS sequence"/>
</dbReference>